<organism evidence="3 4">
    <name type="scientific">Flagellimonas hadalis</name>
    <dbReference type="NCBI Taxonomy" id="2597517"/>
    <lineage>
        <taxon>Bacteria</taxon>
        <taxon>Pseudomonadati</taxon>
        <taxon>Bacteroidota</taxon>
        <taxon>Flavobacteriia</taxon>
        <taxon>Flavobacteriales</taxon>
        <taxon>Flavobacteriaceae</taxon>
        <taxon>Flagellimonas</taxon>
    </lineage>
</organism>
<sequence>MGQTIARCLATKSILSKNWSTRKNFSTVNKSYILIALVSLLILSCSKKKEDTLFSKVSSKHSGITFNNQIVETDSFNILTSEYIFNGGGVAVGDFNNDGSQDLFFTGNQVTNKLYLNKGGFKFEDVTEISGVGAPDKWKTGVAVIDINNDSLLDIYICAAMYATPEEKANILFVNQGIDENGIPKFKEMAKEYGVADTGNSMNAAFIDYNKDDHLDLYVLNNVDIHVLPANYREKITDGSSLSNDRLYRNNGDNTFTDVTMEAGITIEGYGLGIAVSDLNYDGWPDIYVSNDYLSNDILYINNRDGTFTDQISQFVKHQSKFSMGSDIADFNNDGFLDILTLDMLGETNYRLKTTIKESRYNDYYMNDKFGYDYQYMRNMLQMGQGPNMPFSEIGLMAGIAKTDWSWSPLFVDADNDGLKDLLITNGFPRDITDLDFGEFHFNVRKYLRPSQILDSIPVVKIPNYAYKNEGNGQFRDVGKAWGLNIPSFSNGAAFADLDGDGDLDYIVNNINDEAFLFKNNAENKNQGQNNHIQLDLKGPSTNPAALGTKVAIRFADGSFQYYEHQLNRGYLSTVQGMAHFGLGAHQNMASIEVLWPDGKFQALKNIPSNQILTINHGEAVSPSSQQLAFPLVPKESKPNYKEVSDELRIDYVHEEEDKVDFNVQRTLPHKLTQNGPCIAKGDINGDGHEDFIIGSSSGYSPMLFFQESSGSFTSTPLFLDDKNKGHEETSIALFDLDNDGDLDMYLVSGSNEFDLESPYYTDRLMINNGKGNFTLSTDKMPKINASGSVVRAEDFDGDGYTDLFVGGRTPFSQYPTPEKSYLLKNEKGILIDVTETYCKDLRSPGMVTDAKWADLDGDNLKDLILVGEFMPISVFMNKKEIFQPLENTGIHQLSGWWECVLVEDFDGDGDMDIIAGNLGANNFYRPTTERPVTMLVKDFDKNGSSDPILFAYFRESFEDSTFTSYPVNFWGDLIGQSPLFRKKFDYFKEYANANKNDLFTPEELEGTFELAANHDQTSYFINNGNGQFSMGELPWQTQSAPIKCMITTPSGGDAFANVLMIGNDFGNEVFIGRYDAFNGGILVGDNKGGFEFKNAEESGFKVPGDGKDMILVEKAGGGTPYVVVTQNRGKLLVFSKNE</sequence>
<dbReference type="OrthoDB" id="9816120at2"/>
<evidence type="ECO:0000256" key="1">
    <source>
        <dbReference type="ARBA" id="ARBA00022729"/>
    </source>
</evidence>
<evidence type="ECO:0000313" key="4">
    <source>
        <dbReference type="Proteomes" id="UP000319204"/>
    </source>
</evidence>
<dbReference type="Proteomes" id="UP000319204">
    <property type="component" value="Unassembled WGS sequence"/>
</dbReference>
<proteinExistence type="predicted"/>
<dbReference type="InterPro" id="IPR027039">
    <property type="entry name" value="Crtac1"/>
</dbReference>
<dbReference type="Pfam" id="PF13517">
    <property type="entry name" value="FG-GAP_3"/>
    <property type="match status" value="6"/>
</dbReference>
<protein>
    <submittedName>
        <fullName evidence="3">VCBS repeat-containing protein</fullName>
    </submittedName>
</protein>
<dbReference type="InterPro" id="IPR013517">
    <property type="entry name" value="FG-GAP"/>
</dbReference>
<dbReference type="Pfam" id="PF07593">
    <property type="entry name" value="UnbV_ASPIC"/>
    <property type="match status" value="1"/>
</dbReference>
<dbReference type="PANTHER" id="PTHR16026:SF0">
    <property type="entry name" value="CARTILAGE ACIDIC PROTEIN 1"/>
    <property type="match status" value="1"/>
</dbReference>
<dbReference type="EMBL" id="VNIK02000007">
    <property type="protein sequence ID" value="KAB5487667.1"/>
    <property type="molecule type" value="Genomic_DNA"/>
</dbReference>
<dbReference type="InterPro" id="IPR011519">
    <property type="entry name" value="UnbV_ASPIC"/>
</dbReference>
<dbReference type="SUPFAM" id="SSF69318">
    <property type="entry name" value="Integrin alpha N-terminal domain"/>
    <property type="match status" value="3"/>
</dbReference>
<feature type="domain" description="ASPIC/UnbV" evidence="2">
    <location>
        <begin position="546"/>
        <end position="614"/>
    </location>
</feature>
<reference evidence="3" key="1">
    <citation type="submission" date="2019-10" db="EMBL/GenBank/DDBJ databases">
        <title>Muricauda hadale sp. nov., a piezophilic bacterium isolated from hadopelagic water of the Mariana Trench.</title>
        <authorList>
            <person name="Wei Y."/>
        </authorList>
    </citation>
    <scope>NUCLEOTIDE SEQUENCE [LARGE SCALE GENOMIC DNA]</scope>
    <source>
        <strain evidence="3">MT-229</strain>
    </source>
</reference>
<evidence type="ECO:0000259" key="2">
    <source>
        <dbReference type="Pfam" id="PF07593"/>
    </source>
</evidence>
<comment type="caution">
    <text evidence="3">The sequence shown here is derived from an EMBL/GenBank/DDBJ whole genome shotgun (WGS) entry which is preliminary data.</text>
</comment>
<dbReference type="PANTHER" id="PTHR16026">
    <property type="entry name" value="CARTILAGE ACIDIC PROTEIN 1"/>
    <property type="match status" value="1"/>
</dbReference>
<dbReference type="AlphaFoldDB" id="A0A5N5IPF9"/>
<name>A0A5N5IPF9_9FLAO</name>
<gene>
    <name evidence="3" type="ORF">FOT42_012000</name>
</gene>
<dbReference type="InterPro" id="IPR028994">
    <property type="entry name" value="Integrin_alpha_N"/>
</dbReference>
<evidence type="ECO:0000313" key="3">
    <source>
        <dbReference type="EMBL" id="KAB5487667.1"/>
    </source>
</evidence>
<dbReference type="Gene3D" id="2.130.10.130">
    <property type="entry name" value="Integrin alpha, N-terminal"/>
    <property type="match status" value="3"/>
</dbReference>
<accession>A0A5N5IPF9</accession>
<keyword evidence="4" id="KW-1185">Reference proteome</keyword>
<keyword evidence="1" id="KW-0732">Signal</keyword>